<organism evidence="2 3">
    <name type="scientific">Modestobacter roseus</name>
    <dbReference type="NCBI Taxonomy" id="1181884"/>
    <lineage>
        <taxon>Bacteria</taxon>
        <taxon>Bacillati</taxon>
        <taxon>Actinomycetota</taxon>
        <taxon>Actinomycetes</taxon>
        <taxon>Geodermatophilales</taxon>
        <taxon>Geodermatophilaceae</taxon>
        <taxon>Modestobacter</taxon>
    </lineage>
</organism>
<accession>A0A562ILY2</accession>
<gene>
    <name evidence="2" type="ORF">JD78_00408</name>
</gene>
<dbReference type="Gene3D" id="1.10.8.1060">
    <property type="entry name" value="Corynebacterium glutamicum thioredoxin-dependent arsenate reductase, N-terminal domain"/>
    <property type="match status" value="1"/>
</dbReference>
<name>A0A562ILY2_9ACTN</name>
<dbReference type="AlphaFoldDB" id="A0A562ILY2"/>
<protein>
    <submittedName>
        <fullName evidence="2">Uncharacterized protein</fullName>
    </submittedName>
</protein>
<dbReference type="OrthoDB" id="4559189at2"/>
<feature type="region of interest" description="Disordered" evidence="1">
    <location>
        <begin position="1"/>
        <end position="22"/>
    </location>
</feature>
<dbReference type="NCBIfam" id="NF046112">
    <property type="entry name" value="MSMEG_6209_Nter"/>
    <property type="match status" value="1"/>
</dbReference>
<keyword evidence="3" id="KW-1185">Reference proteome</keyword>
<dbReference type="RefSeq" id="WP_153360806.1">
    <property type="nucleotide sequence ID" value="NZ_JABGDC010000097.1"/>
</dbReference>
<dbReference type="Proteomes" id="UP000321490">
    <property type="component" value="Unassembled WGS sequence"/>
</dbReference>
<evidence type="ECO:0000313" key="2">
    <source>
        <dbReference type="EMBL" id="TWH71908.1"/>
    </source>
</evidence>
<proteinExistence type="predicted"/>
<comment type="caution">
    <text evidence="2">The sequence shown here is derived from an EMBL/GenBank/DDBJ whole genome shotgun (WGS) entry which is preliminary data.</text>
</comment>
<dbReference type="EMBL" id="VLKF01000001">
    <property type="protein sequence ID" value="TWH71908.1"/>
    <property type="molecule type" value="Genomic_DNA"/>
</dbReference>
<evidence type="ECO:0000313" key="3">
    <source>
        <dbReference type="Proteomes" id="UP000321490"/>
    </source>
</evidence>
<sequence>MSDSASPHPSPEPPDDGVGQAVDRLVREFAGRPPATVTAVVRGARTELSGAPAGALPELVERLARQRLRAAG</sequence>
<evidence type="ECO:0000256" key="1">
    <source>
        <dbReference type="SAM" id="MobiDB-lite"/>
    </source>
</evidence>
<reference evidence="2 3" key="1">
    <citation type="submission" date="2019-07" db="EMBL/GenBank/DDBJ databases">
        <title>R&amp;d 2014.</title>
        <authorList>
            <person name="Klenk H.-P."/>
        </authorList>
    </citation>
    <scope>NUCLEOTIDE SEQUENCE [LARGE SCALE GENOMIC DNA]</scope>
    <source>
        <strain evidence="2 3">DSM 45764</strain>
    </source>
</reference>